<sequence>MVDEPQPNTHTWPATSHISPTPLGIVCMGHSTPALWISANTTWYVFNFRARLIRTLLEQGFAVTVVAPADNYVQRVEALGAKHIDLPMAGGANPIRDAWLIVRFWQLLGRHRPAILLSFTPKPNIYGALTARLRGIPVVANIAGLGQAFAHENWLRHM</sequence>
<evidence type="ECO:0000313" key="2">
    <source>
        <dbReference type="EMBL" id="SVE38169.1"/>
    </source>
</evidence>
<dbReference type="AlphaFoldDB" id="A0A383D1L2"/>
<name>A0A383D1L2_9ZZZZ</name>
<gene>
    <name evidence="2" type="ORF">METZ01_LOCUS491023</name>
</gene>
<feature type="domain" description="Glycosyltransferase subfamily 4-like N-terminal" evidence="1">
    <location>
        <begin position="51"/>
        <end position="142"/>
    </location>
</feature>
<evidence type="ECO:0000259" key="1">
    <source>
        <dbReference type="Pfam" id="PF13439"/>
    </source>
</evidence>
<dbReference type="Gene3D" id="3.40.50.2000">
    <property type="entry name" value="Glycogen Phosphorylase B"/>
    <property type="match status" value="1"/>
</dbReference>
<reference evidence="2" key="1">
    <citation type="submission" date="2018-05" db="EMBL/GenBank/DDBJ databases">
        <authorList>
            <person name="Lanie J.A."/>
            <person name="Ng W.-L."/>
            <person name="Kazmierczak K.M."/>
            <person name="Andrzejewski T.M."/>
            <person name="Davidsen T.M."/>
            <person name="Wayne K.J."/>
            <person name="Tettelin H."/>
            <person name="Glass J.I."/>
            <person name="Rusch D."/>
            <person name="Podicherti R."/>
            <person name="Tsui H.-C.T."/>
            <person name="Winkler M.E."/>
        </authorList>
    </citation>
    <scope>NUCLEOTIDE SEQUENCE</scope>
</reference>
<dbReference type="InterPro" id="IPR028098">
    <property type="entry name" value="Glyco_trans_4-like_N"/>
</dbReference>
<dbReference type="EMBL" id="UINC01213411">
    <property type="protein sequence ID" value="SVE38169.1"/>
    <property type="molecule type" value="Genomic_DNA"/>
</dbReference>
<protein>
    <recommendedName>
        <fullName evidence="1">Glycosyltransferase subfamily 4-like N-terminal domain-containing protein</fullName>
    </recommendedName>
</protein>
<feature type="non-terminal residue" evidence="2">
    <location>
        <position position="1"/>
    </location>
</feature>
<dbReference type="Pfam" id="PF13439">
    <property type="entry name" value="Glyco_transf_4"/>
    <property type="match status" value="1"/>
</dbReference>
<accession>A0A383D1L2</accession>
<feature type="non-terminal residue" evidence="2">
    <location>
        <position position="158"/>
    </location>
</feature>
<proteinExistence type="predicted"/>
<dbReference type="SUPFAM" id="SSF53756">
    <property type="entry name" value="UDP-Glycosyltransferase/glycogen phosphorylase"/>
    <property type="match status" value="1"/>
</dbReference>
<organism evidence="2">
    <name type="scientific">marine metagenome</name>
    <dbReference type="NCBI Taxonomy" id="408172"/>
    <lineage>
        <taxon>unclassified sequences</taxon>
        <taxon>metagenomes</taxon>
        <taxon>ecological metagenomes</taxon>
    </lineage>
</organism>